<feature type="region of interest" description="Disordered" evidence="1">
    <location>
        <begin position="1"/>
        <end position="51"/>
    </location>
</feature>
<evidence type="ECO:0000313" key="3">
    <source>
        <dbReference type="Proteomes" id="UP000789508"/>
    </source>
</evidence>
<proteinExistence type="predicted"/>
<protein>
    <submittedName>
        <fullName evidence="2">3786_t:CDS:1</fullName>
    </submittedName>
</protein>
<dbReference type="Gene3D" id="2.40.70.10">
    <property type="entry name" value="Acid Proteases"/>
    <property type="match status" value="1"/>
</dbReference>
<dbReference type="AlphaFoldDB" id="A0A9N9AHC3"/>
<name>A0A9N9AHC3_9GLOM</name>
<feature type="compositionally biased region" description="Polar residues" evidence="1">
    <location>
        <begin position="772"/>
        <end position="784"/>
    </location>
</feature>
<gene>
    <name evidence="2" type="ORF">ALEPTO_LOCUS4903</name>
</gene>
<feature type="region of interest" description="Disordered" evidence="1">
    <location>
        <begin position="327"/>
        <end position="431"/>
    </location>
</feature>
<feature type="region of interest" description="Disordered" evidence="1">
    <location>
        <begin position="740"/>
        <end position="830"/>
    </location>
</feature>
<dbReference type="PANTHER" id="PTHR33223">
    <property type="entry name" value="CCHC-TYPE DOMAIN-CONTAINING PROTEIN"/>
    <property type="match status" value="1"/>
</dbReference>
<dbReference type="OrthoDB" id="2285352at2759"/>
<feature type="compositionally biased region" description="Basic and acidic residues" evidence="1">
    <location>
        <begin position="801"/>
        <end position="822"/>
    </location>
</feature>
<dbReference type="EMBL" id="CAJVPS010001234">
    <property type="protein sequence ID" value="CAG8530301.1"/>
    <property type="molecule type" value="Genomic_DNA"/>
</dbReference>
<accession>A0A9N9AHC3</accession>
<feature type="compositionally biased region" description="Basic and acidic residues" evidence="1">
    <location>
        <begin position="740"/>
        <end position="771"/>
    </location>
</feature>
<feature type="region of interest" description="Disordered" evidence="1">
    <location>
        <begin position="625"/>
        <end position="672"/>
    </location>
</feature>
<feature type="compositionally biased region" description="Polar residues" evidence="1">
    <location>
        <begin position="333"/>
        <end position="342"/>
    </location>
</feature>
<dbReference type="CDD" id="cd00303">
    <property type="entry name" value="retropepsin_like"/>
    <property type="match status" value="1"/>
</dbReference>
<evidence type="ECO:0000313" key="2">
    <source>
        <dbReference type="EMBL" id="CAG8530301.1"/>
    </source>
</evidence>
<feature type="compositionally biased region" description="Basic and acidic residues" evidence="1">
    <location>
        <begin position="629"/>
        <end position="641"/>
    </location>
</feature>
<sequence length="940" mass="105114">MWRNTFSDTNPGNECHNYEQGNNGNSPSNGNSLRNECLLDSPNPPTNLDQQDVPDQQTIRLLQVIANALAQPRRSHDELNERNVVKIPTFSGGNQDPVEWVDAVTRAFEANNIIGIRRLAVVGAHLSGLAALWWENQTYGNNGIRYWENEETPCQSFVHQFRQAFCTPALINQWNNELLSRRQRVGESVDQYAADMLMMFNRVCRVGNQYPEITKAQMFVQGLCPDLSLAVGPFMPNNLQEAIEKARTCEMTFARGLAAYGSPALYNPLMYPMTQAVVPPYQACSTAQRIVPPSQPMYNTAQPTTPTQTQASANSVDQIMAMLQEADGRGPQGASNVSSITGSHGAFKRGSAPLEGESAQPSLNPSVSIIKEAYMAKRRRGNDDEPVEEETPPVTNHNKEDNQGSTQVNNQANKQGDGKKAVKRKVTKPVEPPVTAKIQPYSIMADLQNKKADITYAQLFQAAPNVRKEALKILRPGRVTKGKLAEFCLNRSDEAYTTSMYCDARVNGRPIILILDSGSSGCVVSAGFLKDSGITIDRPSTVMMVGVHGEQKRPLGEIDEFPVTVGGKTITSRAVVTDAGNYAVIVGNDWMKKARARLDWESCELMIRDGDKKIKVPTEYCKPANIGDRIPRKDGKGKAKADEEDESTDDDDDSSDNDELTSSDEEEYEEEEGLISQTYLYFKFYPVQKEADVVCRICLRKGSIEHDERENLITEDRFDSDESSKRCFGNMVPRIEDNIEKGIESKEQGSIVEECKQNENGEKNKSNKMNKEVSTGSDEPSQASKKGEENLPLSSNQPAIKIEHTDERPNDEIIKDKHKPSDRNGLYTNRFNNGNAEEQCNHGWCYQNGKNSNRDGKKVLERCWKAREGRDCDDKIVTRMTNPIKRNYFMDGVECIPITWAVKKFDQYLRRPRLTKVINYCVLTLLNSSRCVFDPGGESK</sequence>
<comment type="caution">
    <text evidence="2">The sequence shown here is derived from an EMBL/GenBank/DDBJ whole genome shotgun (WGS) entry which is preliminary data.</text>
</comment>
<dbReference type="PANTHER" id="PTHR33223:SF6">
    <property type="entry name" value="CCHC-TYPE DOMAIN-CONTAINING PROTEIN"/>
    <property type="match status" value="1"/>
</dbReference>
<feature type="compositionally biased region" description="Polar residues" evidence="1">
    <location>
        <begin position="403"/>
        <end position="414"/>
    </location>
</feature>
<dbReference type="InterPro" id="IPR021109">
    <property type="entry name" value="Peptidase_aspartic_dom_sf"/>
</dbReference>
<reference evidence="2" key="1">
    <citation type="submission" date="2021-06" db="EMBL/GenBank/DDBJ databases">
        <authorList>
            <person name="Kallberg Y."/>
            <person name="Tangrot J."/>
            <person name="Rosling A."/>
        </authorList>
    </citation>
    <scope>NUCLEOTIDE SEQUENCE</scope>
    <source>
        <strain evidence="2">FL130A</strain>
    </source>
</reference>
<dbReference type="SUPFAM" id="SSF50630">
    <property type="entry name" value="Acid proteases"/>
    <property type="match status" value="1"/>
</dbReference>
<keyword evidence="3" id="KW-1185">Reference proteome</keyword>
<feature type="compositionally biased region" description="Low complexity" evidence="1">
    <location>
        <begin position="21"/>
        <end position="32"/>
    </location>
</feature>
<dbReference type="Pfam" id="PF13650">
    <property type="entry name" value="Asp_protease_2"/>
    <property type="match status" value="1"/>
</dbReference>
<feature type="compositionally biased region" description="Acidic residues" evidence="1">
    <location>
        <begin position="642"/>
        <end position="672"/>
    </location>
</feature>
<dbReference type="Proteomes" id="UP000789508">
    <property type="component" value="Unassembled WGS sequence"/>
</dbReference>
<evidence type="ECO:0000256" key="1">
    <source>
        <dbReference type="SAM" id="MobiDB-lite"/>
    </source>
</evidence>
<feature type="compositionally biased region" description="Polar residues" evidence="1">
    <location>
        <begin position="1"/>
        <end position="12"/>
    </location>
</feature>
<organism evidence="2 3">
    <name type="scientific">Ambispora leptoticha</name>
    <dbReference type="NCBI Taxonomy" id="144679"/>
    <lineage>
        <taxon>Eukaryota</taxon>
        <taxon>Fungi</taxon>
        <taxon>Fungi incertae sedis</taxon>
        <taxon>Mucoromycota</taxon>
        <taxon>Glomeromycotina</taxon>
        <taxon>Glomeromycetes</taxon>
        <taxon>Archaeosporales</taxon>
        <taxon>Ambisporaceae</taxon>
        <taxon>Ambispora</taxon>
    </lineage>
</organism>